<keyword evidence="2" id="KW-1185">Reference proteome</keyword>
<accession>A0A834GWR3</accession>
<sequence>MFGTSCEYSLPVFNRELITLTYHLKKLNMLFVPKLSNIYLNLGDIGLVSIMLNSCGPDRGIYIDPLVGYCTEVMYMLLKSNKLLEFRDLQYVACRSKWW</sequence>
<protein>
    <submittedName>
        <fullName evidence="1">Uncharacterized protein</fullName>
    </submittedName>
</protein>
<dbReference type="EMBL" id="WJXA01000006">
    <property type="protein sequence ID" value="KAF7141860.1"/>
    <property type="molecule type" value="Genomic_DNA"/>
</dbReference>
<evidence type="ECO:0000313" key="2">
    <source>
        <dbReference type="Proteomes" id="UP000626092"/>
    </source>
</evidence>
<dbReference type="Proteomes" id="UP000626092">
    <property type="component" value="Unassembled WGS sequence"/>
</dbReference>
<comment type="caution">
    <text evidence="1">The sequence shown here is derived from an EMBL/GenBank/DDBJ whole genome shotgun (WGS) entry which is preliminary data.</text>
</comment>
<organism evidence="1 2">
    <name type="scientific">Rhododendron simsii</name>
    <name type="common">Sims's rhododendron</name>
    <dbReference type="NCBI Taxonomy" id="118357"/>
    <lineage>
        <taxon>Eukaryota</taxon>
        <taxon>Viridiplantae</taxon>
        <taxon>Streptophyta</taxon>
        <taxon>Embryophyta</taxon>
        <taxon>Tracheophyta</taxon>
        <taxon>Spermatophyta</taxon>
        <taxon>Magnoliopsida</taxon>
        <taxon>eudicotyledons</taxon>
        <taxon>Gunneridae</taxon>
        <taxon>Pentapetalae</taxon>
        <taxon>asterids</taxon>
        <taxon>Ericales</taxon>
        <taxon>Ericaceae</taxon>
        <taxon>Ericoideae</taxon>
        <taxon>Rhodoreae</taxon>
        <taxon>Rhododendron</taxon>
    </lineage>
</organism>
<reference evidence="1" key="1">
    <citation type="submission" date="2019-11" db="EMBL/GenBank/DDBJ databases">
        <authorList>
            <person name="Liu Y."/>
            <person name="Hou J."/>
            <person name="Li T.-Q."/>
            <person name="Guan C.-H."/>
            <person name="Wu X."/>
            <person name="Wu H.-Z."/>
            <person name="Ling F."/>
            <person name="Zhang R."/>
            <person name="Shi X.-G."/>
            <person name="Ren J.-P."/>
            <person name="Chen E.-F."/>
            <person name="Sun J.-M."/>
        </authorList>
    </citation>
    <scope>NUCLEOTIDE SEQUENCE</scope>
    <source>
        <strain evidence="1">Adult_tree_wgs_1</strain>
        <tissue evidence="1">Leaves</tissue>
    </source>
</reference>
<gene>
    <name evidence="1" type="ORF">RHSIM_Rhsim06G0217800</name>
</gene>
<dbReference type="AlphaFoldDB" id="A0A834GWR3"/>
<name>A0A834GWR3_RHOSS</name>
<evidence type="ECO:0000313" key="1">
    <source>
        <dbReference type="EMBL" id="KAF7141860.1"/>
    </source>
</evidence>
<proteinExistence type="predicted"/>